<dbReference type="PATRIC" id="fig|1329909.3.peg.2728"/>
<sequence>MPQDGRAEASTSERIDALEAEMARHGSSRDGPVRTIFALLGDRWTNLIVLLLWIDDFRHAELRRLLTRLSPEGSISQRIMTLKLRQLERNGLVSRSISGDVPPKVSYALTPLGRELASHIHMMIDWTTHHQTVIEEARALWREEAD</sequence>
<dbReference type="Proteomes" id="UP000015525">
    <property type="component" value="Unassembled WGS sequence"/>
</dbReference>
<dbReference type="AlphaFoldDB" id="T0GKC4"/>
<evidence type="ECO:0000313" key="6">
    <source>
        <dbReference type="Proteomes" id="UP000015525"/>
    </source>
</evidence>
<evidence type="ECO:0000259" key="4">
    <source>
        <dbReference type="PROSITE" id="PS51118"/>
    </source>
</evidence>
<reference evidence="5 6" key="1">
    <citation type="journal article" date="2013" name="Genome Announc.">
        <title>Draft Genome Sequence of Sphingobium quisquiliarum Strain P25T, a Novel Hexachlorocyclohexane (HCH)-Degrading Bacterium Isolated from an HCH Dumpsite.</title>
        <authorList>
            <person name="Kumar Singh A."/>
            <person name="Sangwan N."/>
            <person name="Sharma A."/>
            <person name="Gupta V."/>
            <person name="Khurana J.P."/>
            <person name="Lal R."/>
        </authorList>
    </citation>
    <scope>NUCLEOTIDE SEQUENCE [LARGE SCALE GENOMIC DNA]</scope>
    <source>
        <strain evidence="5 6">P25</strain>
    </source>
</reference>
<feature type="domain" description="HTH hxlR-type" evidence="4">
    <location>
        <begin position="31"/>
        <end position="135"/>
    </location>
</feature>
<name>T0GKC4_9SPHN</name>
<dbReference type="GO" id="GO:0003677">
    <property type="term" value="F:DNA binding"/>
    <property type="evidence" value="ECO:0007669"/>
    <property type="project" value="UniProtKB-KW"/>
</dbReference>
<dbReference type="RefSeq" id="WP_021238964.1">
    <property type="nucleotide sequence ID" value="NZ_ATHO01000130.1"/>
</dbReference>
<dbReference type="PROSITE" id="PS51118">
    <property type="entry name" value="HTH_HXLR"/>
    <property type="match status" value="1"/>
</dbReference>
<dbReference type="InterPro" id="IPR002577">
    <property type="entry name" value="HTH_HxlR"/>
</dbReference>
<evidence type="ECO:0000256" key="2">
    <source>
        <dbReference type="ARBA" id="ARBA00023125"/>
    </source>
</evidence>
<evidence type="ECO:0000256" key="1">
    <source>
        <dbReference type="ARBA" id="ARBA00023015"/>
    </source>
</evidence>
<keyword evidence="3" id="KW-0804">Transcription</keyword>
<evidence type="ECO:0000256" key="3">
    <source>
        <dbReference type="ARBA" id="ARBA00023163"/>
    </source>
</evidence>
<dbReference type="Gene3D" id="1.10.10.10">
    <property type="entry name" value="Winged helix-like DNA-binding domain superfamily/Winged helix DNA-binding domain"/>
    <property type="match status" value="1"/>
</dbReference>
<dbReference type="SUPFAM" id="SSF46785">
    <property type="entry name" value="Winged helix' DNA-binding domain"/>
    <property type="match status" value="1"/>
</dbReference>
<dbReference type="EMBL" id="ATHO01000130">
    <property type="protein sequence ID" value="EQB04231.1"/>
    <property type="molecule type" value="Genomic_DNA"/>
</dbReference>
<evidence type="ECO:0000313" key="5">
    <source>
        <dbReference type="EMBL" id="EQB04231.1"/>
    </source>
</evidence>
<dbReference type="PANTHER" id="PTHR33204:SF39">
    <property type="entry name" value="TRANSCRIPTIONAL REGULATORY PROTEIN"/>
    <property type="match status" value="1"/>
</dbReference>
<dbReference type="Pfam" id="PF01638">
    <property type="entry name" value="HxlR"/>
    <property type="match status" value="1"/>
</dbReference>
<keyword evidence="6" id="KW-1185">Reference proteome</keyword>
<dbReference type="InterPro" id="IPR036388">
    <property type="entry name" value="WH-like_DNA-bd_sf"/>
</dbReference>
<keyword evidence="2" id="KW-0238">DNA-binding</keyword>
<accession>T0GKC4</accession>
<comment type="caution">
    <text evidence="5">The sequence shown here is derived from an EMBL/GenBank/DDBJ whole genome shotgun (WGS) entry which is preliminary data.</text>
</comment>
<gene>
    <name evidence="5" type="ORF">L288_14225</name>
</gene>
<organism evidence="5 6">
    <name type="scientific">Sphingobium quisquiliarum P25</name>
    <dbReference type="NCBI Taxonomy" id="1329909"/>
    <lineage>
        <taxon>Bacteria</taxon>
        <taxon>Pseudomonadati</taxon>
        <taxon>Pseudomonadota</taxon>
        <taxon>Alphaproteobacteria</taxon>
        <taxon>Sphingomonadales</taxon>
        <taxon>Sphingomonadaceae</taxon>
        <taxon>Sphingobium</taxon>
    </lineage>
</organism>
<dbReference type="PANTHER" id="PTHR33204">
    <property type="entry name" value="TRANSCRIPTIONAL REGULATOR, MARR FAMILY"/>
    <property type="match status" value="1"/>
</dbReference>
<keyword evidence="1" id="KW-0805">Transcription regulation</keyword>
<dbReference type="InterPro" id="IPR036390">
    <property type="entry name" value="WH_DNA-bd_sf"/>
</dbReference>
<proteinExistence type="predicted"/>
<protein>
    <recommendedName>
        <fullName evidence="4">HTH hxlR-type domain-containing protein</fullName>
    </recommendedName>
</protein>